<dbReference type="Gene3D" id="3.40.50.300">
    <property type="entry name" value="P-loop containing nucleotide triphosphate hydrolases"/>
    <property type="match status" value="1"/>
</dbReference>
<protein>
    <recommendedName>
        <fullName evidence="4">ATPase AAA-type core domain-containing protein</fullName>
    </recommendedName>
</protein>
<keyword evidence="6" id="KW-1185">Reference proteome</keyword>
<dbReference type="Gene3D" id="1.10.8.60">
    <property type="match status" value="1"/>
</dbReference>
<proteinExistence type="predicted"/>
<feature type="compositionally biased region" description="Polar residues" evidence="3">
    <location>
        <begin position="657"/>
        <end position="671"/>
    </location>
</feature>
<dbReference type="PANTHER" id="PTHR23077:SF171">
    <property type="entry name" value="NUCLEAR VALOSIN-CONTAINING PROTEIN-LIKE"/>
    <property type="match status" value="1"/>
</dbReference>
<dbReference type="Gene3D" id="3.10.330.10">
    <property type="match status" value="1"/>
</dbReference>
<feature type="compositionally biased region" description="Low complexity" evidence="3">
    <location>
        <begin position="694"/>
        <end position="709"/>
    </location>
</feature>
<evidence type="ECO:0000256" key="3">
    <source>
        <dbReference type="SAM" id="MobiDB-lite"/>
    </source>
</evidence>
<dbReference type="Gene3D" id="2.40.40.20">
    <property type="match status" value="1"/>
</dbReference>
<evidence type="ECO:0000313" key="5">
    <source>
        <dbReference type="EMBL" id="KAK8897261.1"/>
    </source>
</evidence>
<feature type="region of interest" description="Disordered" evidence="3">
    <location>
        <begin position="604"/>
        <end position="829"/>
    </location>
</feature>
<evidence type="ECO:0000256" key="1">
    <source>
        <dbReference type="ARBA" id="ARBA00022741"/>
    </source>
</evidence>
<dbReference type="SUPFAM" id="SSF52540">
    <property type="entry name" value="P-loop containing nucleoside triphosphate hydrolases"/>
    <property type="match status" value="1"/>
</dbReference>
<dbReference type="InterPro" id="IPR029067">
    <property type="entry name" value="CDC48_domain_2-like_sf"/>
</dbReference>
<feature type="domain" description="ATPase AAA-type core" evidence="4">
    <location>
        <begin position="206"/>
        <end position="332"/>
    </location>
</feature>
<feature type="compositionally biased region" description="Polar residues" evidence="3">
    <location>
        <begin position="717"/>
        <end position="759"/>
    </location>
</feature>
<dbReference type="InterPro" id="IPR003959">
    <property type="entry name" value="ATPase_AAA_core"/>
</dbReference>
<keyword evidence="2" id="KW-0067">ATP-binding</keyword>
<dbReference type="Proteomes" id="UP001470230">
    <property type="component" value="Unassembled WGS sequence"/>
</dbReference>
<evidence type="ECO:0000259" key="4">
    <source>
        <dbReference type="Pfam" id="PF00004"/>
    </source>
</evidence>
<dbReference type="InterPro" id="IPR027417">
    <property type="entry name" value="P-loop_NTPase"/>
</dbReference>
<dbReference type="Pfam" id="PF00004">
    <property type="entry name" value="AAA"/>
    <property type="match status" value="1"/>
</dbReference>
<evidence type="ECO:0000256" key="2">
    <source>
        <dbReference type="ARBA" id="ARBA00022840"/>
    </source>
</evidence>
<name>A0ABR2L2I1_9EUKA</name>
<dbReference type="EMBL" id="JAPFFF010000002">
    <property type="protein sequence ID" value="KAK8897261.1"/>
    <property type="molecule type" value="Genomic_DNA"/>
</dbReference>
<feature type="compositionally biased region" description="Low complexity" evidence="3">
    <location>
        <begin position="672"/>
        <end position="683"/>
    </location>
</feature>
<accession>A0ABR2L2I1</accession>
<dbReference type="PANTHER" id="PTHR23077">
    <property type="entry name" value="AAA-FAMILY ATPASE"/>
    <property type="match status" value="1"/>
</dbReference>
<feature type="compositionally biased region" description="Low complexity" evidence="3">
    <location>
        <begin position="637"/>
        <end position="656"/>
    </location>
</feature>
<keyword evidence="1" id="KW-0547">Nucleotide-binding</keyword>
<feature type="compositionally biased region" description="Acidic residues" evidence="3">
    <location>
        <begin position="461"/>
        <end position="476"/>
    </location>
</feature>
<evidence type="ECO:0000313" key="6">
    <source>
        <dbReference type="Proteomes" id="UP001470230"/>
    </source>
</evidence>
<feature type="region of interest" description="Disordered" evidence="3">
    <location>
        <begin position="416"/>
        <end position="585"/>
    </location>
</feature>
<feature type="compositionally biased region" description="Basic residues" evidence="3">
    <location>
        <begin position="621"/>
        <end position="631"/>
    </location>
</feature>
<feature type="compositionally biased region" description="Low complexity" evidence="3">
    <location>
        <begin position="775"/>
        <end position="795"/>
    </location>
</feature>
<organism evidence="5 6">
    <name type="scientific">Tritrichomonas musculus</name>
    <dbReference type="NCBI Taxonomy" id="1915356"/>
    <lineage>
        <taxon>Eukaryota</taxon>
        <taxon>Metamonada</taxon>
        <taxon>Parabasalia</taxon>
        <taxon>Tritrichomonadida</taxon>
        <taxon>Tritrichomonadidae</taxon>
        <taxon>Tritrichomonas</taxon>
    </lineage>
</organism>
<reference evidence="5 6" key="1">
    <citation type="submission" date="2024-04" db="EMBL/GenBank/DDBJ databases">
        <title>Tritrichomonas musculus Genome.</title>
        <authorList>
            <person name="Alves-Ferreira E."/>
            <person name="Grigg M."/>
            <person name="Lorenzi H."/>
            <person name="Galac M."/>
        </authorList>
    </citation>
    <scope>NUCLEOTIDE SEQUENCE [LARGE SCALE GENOMIC DNA]</scope>
    <source>
        <strain evidence="5 6">EAF2021</strain>
    </source>
</reference>
<feature type="compositionally biased region" description="Low complexity" evidence="3">
    <location>
        <begin position="527"/>
        <end position="536"/>
    </location>
</feature>
<sequence length="829" mass="89995">MQVVVDRLESTSDLHAHLSQSMMSRLQIDEDDVIKIASPARKFIIVAVTSKGFNSSDNNICIGRNFRQLLECYLGETVTIEPFKYCQAATKVVFAPISDTMNSIAGNFLNVIKGSSYDFNNIPVWKDMVIPIYAMQHVFEFRVVECQPITAVIVTDPDVIQCQNEAVQRVKSPVFDKLCYDDVGGIDSQLLTIRKLVEYPRTSSALIVAPSGCGKTFLSQVIRNETKSHFEFIPALQLLGLKYEKGKSLLARVLEVTAQNTPAIVYIDDIDSIAAVQNYDGEEPDDRLINSFSDFIDHLRKMPNVLILATSKSIDDLRSDFHPPTCFNEAIKINIPTKAERASILRAITRKMTLTSANAIDDMASMTEGQTPSDLLLICKRTILSHINELLSNFDLNNPYFRLDDLHDVAVGQGVYSSSSATAARNKKKKNKTKDGSKKQSRINNLDPFGDLLSQQNNDDSTSDDDDNDNDNDDENYMFPVNNNATNTNNNRSSLNPFNTINMQQGDDKNDGDSMFGFGINPQKDLNNGNGNTNTTDIFGAAPTHQSNDPFAPQKNADPFSVPGVGSTTGFPMNDPFSAPSGGGASLTAAAAAAAVAGGGGFGMGNPYNNHHKKRDSDDKKHKKHKKHGKSRKDDSNSQPSYSQQQQPSQSIPQNPFNTAAQSALANNDPFSQPKSSSTSKNSVDPFASPQQGSDPFSQSKSSSTSKNSVDPFGDPFSSSQPSQAQKRAMGNTNSDPFADASSSSQKRAPNEDPFSNLSAAPRNPNRASNSDPFAPAGSGSKDSASSAADPFAPALKRGGRTSDPFAPSSVRNKSARESIDPFAPPNKK</sequence>
<dbReference type="SUPFAM" id="SSF54585">
    <property type="entry name" value="Cdc48 domain 2-like"/>
    <property type="match status" value="1"/>
</dbReference>
<gene>
    <name evidence="5" type="ORF">M9Y10_015200</name>
</gene>
<comment type="caution">
    <text evidence="5">The sequence shown here is derived from an EMBL/GenBank/DDBJ whole genome shotgun (WGS) entry which is preliminary data.</text>
</comment>
<feature type="compositionally biased region" description="Low complexity" evidence="3">
    <location>
        <begin position="482"/>
        <end position="500"/>
    </location>
</feature>
<dbReference type="InterPro" id="IPR050168">
    <property type="entry name" value="AAA_ATPase_domain"/>
</dbReference>